<dbReference type="Pfam" id="PF00069">
    <property type="entry name" value="Pkinase"/>
    <property type="match status" value="1"/>
</dbReference>
<evidence type="ECO:0000256" key="14">
    <source>
        <dbReference type="PROSITE-ProRule" id="PRU10141"/>
    </source>
</evidence>
<dbReference type="InterPro" id="IPR000719">
    <property type="entry name" value="Prot_kinase_dom"/>
</dbReference>
<comment type="catalytic activity">
    <reaction evidence="12">
        <text>L-threonyl-[protein] + ATP = O-phospho-L-threonyl-[protein] + ADP + H(+)</text>
        <dbReference type="Rhea" id="RHEA:46608"/>
        <dbReference type="Rhea" id="RHEA-COMP:11060"/>
        <dbReference type="Rhea" id="RHEA-COMP:11605"/>
        <dbReference type="ChEBI" id="CHEBI:15378"/>
        <dbReference type="ChEBI" id="CHEBI:30013"/>
        <dbReference type="ChEBI" id="CHEBI:30616"/>
        <dbReference type="ChEBI" id="CHEBI:61977"/>
        <dbReference type="ChEBI" id="CHEBI:456216"/>
        <dbReference type="EC" id="2.7.11.1"/>
    </reaction>
</comment>
<dbReference type="PROSITE" id="PS00107">
    <property type="entry name" value="PROTEIN_KINASE_ATP"/>
    <property type="match status" value="1"/>
</dbReference>
<keyword evidence="10" id="KW-0072">Autophagy</keyword>
<name>A0A9P5DT86_9HYPO</name>
<dbReference type="InterPro" id="IPR008271">
    <property type="entry name" value="Ser/Thr_kinase_AS"/>
</dbReference>
<evidence type="ECO:0000256" key="6">
    <source>
        <dbReference type="ARBA" id="ARBA00022741"/>
    </source>
</evidence>
<keyword evidence="4 15" id="KW-0723">Serine/threonine-protein kinase</keyword>
<keyword evidence="3" id="KW-0813">Transport</keyword>
<evidence type="ECO:0000313" key="17">
    <source>
        <dbReference type="EMBL" id="KAF4336341.1"/>
    </source>
</evidence>
<dbReference type="InterPro" id="IPR045269">
    <property type="entry name" value="Atg1-like"/>
</dbReference>
<keyword evidence="8 14" id="KW-0067">ATP-binding</keyword>
<proteinExistence type="inferred from homology"/>
<sequence>MTIPAWTDEDVRGALVPQNEFPTCSYRRGTRLGRGSYANVYKVLNVRTGGLFAGKVSPEHVGHLRKEASILRKLNHSKVVKYIEYFEENNHPASNVLVMELCAGGSLQDKVNDNPAGLKREDILQVLLQIGQALDYFHSKGLFHGDIKPRNILIRTWSPVDVVVGDCAEVMKVNNINVHKRPHGTMSFWSPNIWRHWKHAGKSDDIWALGISLLAMMGQLPHLFVKEHRQYPRKCASHARNLYEINPGHDLVQILLRLLEWDHNKRIIASEMVNQATERLEAHTNLPGNLKSPEGFQPLQFW</sequence>
<dbReference type="GO" id="GO:0004674">
    <property type="term" value="F:protein serine/threonine kinase activity"/>
    <property type="evidence" value="ECO:0007669"/>
    <property type="project" value="UniProtKB-KW"/>
</dbReference>
<keyword evidence="18" id="KW-1185">Reference proteome</keyword>
<evidence type="ECO:0000256" key="9">
    <source>
        <dbReference type="ARBA" id="ARBA00022927"/>
    </source>
</evidence>
<dbReference type="Gene3D" id="3.30.200.20">
    <property type="entry name" value="Phosphorylase Kinase, domain 1"/>
    <property type="match status" value="1"/>
</dbReference>
<dbReference type="Gene3D" id="1.10.510.10">
    <property type="entry name" value="Transferase(Phosphotransferase) domain 1"/>
    <property type="match status" value="1"/>
</dbReference>
<keyword evidence="5" id="KW-0808">Transferase</keyword>
<feature type="binding site" evidence="14">
    <location>
        <position position="55"/>
    </location>
    <ligand>
        <name>ATP</name>
        <dbReference type="ChEBI" id="CHEBI:30616"/>
    </ligand>
</feature>
<evidence type="ECO:0000256" key="10">
    <source>
        <dbReference type="ARBA" id="ARBA00023006"/>
    </source>
</evidence>
<accession>A0A9P5DT86</accession>
<gene>
    <name evidence="17" type="ORF">FBEOM_9794</name>
</gene>
<reference evidence="17" key="1">
    <citation type="journal article" date="2017" name="Mycologia">
        <title>Fusarium algeriense, sp. nov., a novel toxigenic crown rot pathogen of durum wheat from Algeria is nested in the Fusarium burgessii species complex.</title>
        <authorList>
            <person name="Laraba I."/>
            <person name="Keddad A."/>
            <person name="Boureghda H."/>
            <person name="Abdallah N."/>
            <person name="Vaughan M.M."/>
            <person name="Proctor R.H."/>
            <person name="Busman M."/>
            <person name="O'Donnell K."/>
        </authorList>
    </citation>
    <scope>NUCLEOTIDE SEQUENCE</scope>
    <source>
        <strain evidence="17">NRRL 25174</strain>
    </source>
</reference>
<dbReference type="EMBL" id="PVQB02000504">
    <property type="protein sequence ID" value="KAF4336341.1"/>
    <property type="molecule type" value="Genomic_DNA"/>
</dbReference>
<evidence type="ECO:0000256" key="5">
    <source>
        <dbReference type="ARBA" id="ARBA00022679"/>
    </source>
</evidence>
<dbReference type="InterPro" id="IPR017441">
    <property type="entry name" value="Protein_kinase_ATP_BS"/>
</dbReference>
<dbReference type="GO" id="GO:0010506">
    <property type="term" value="P:regulation of autophagy"/>
    <property type="evidence" value="ECO:0007669"/>
    <property type="project" value="InterPro"/>
</dbReference>
<comment type="caution">
    <text evidence="17">The sequence shown here is derived from an EMBL/GenBank/DDBJ whole genome shotgun (WGS) entry which is preliminary data.</text>
</comment>
<dbReference type="PANTHER" id="PTHR24348:SF22">
    <property type="entry name" value="NON-SPECIFIC SERINE_THREONINE PROTEIN KINASE"/>
    <property type="match status" value="1"/>
</dbReference>
<evidence type="ECO:0000256" key="7">
    <source>
        <dbReference type="ARBA" id="ARBA00022777"/>
    </source>
</evidence>
<dbReference type="PROSITE" id="PS00108">
    <property type="entry name" value="PROTEIN_KINASE_ST"/>
    <property type="match status" value="1"/>
</dbReference>
<evidence type="ECO:0000256" key="13">
    <source>
        <dbReference type="ARBA" id="ARBA00048679"/>
    </source>
</evidence>
<evidence type="ECO:0000256" key="2">
    <source>
        <dbReference type="ARBA" id="ARBA00012513"/>
    </source>
</evidence>
<dbReference type="PROSITE" id="PS50011">
    <property type="entry name" value="PROTEIN_KINASE_DOM"/>
    <property type="match status" value="1"/>
</dbReference>
<dbReference type="OrthoDB" id="10252171at2759"/>
<dbReference type="GO" id="GO:0034045">
    <property type="term" value="C:phagophore assembly site membrane"/>
    <property type="evidence" value="ECO:0007669"/>
    <property type="project" value="UniProtKB-SubCell"/>
</dbReference>
<dbReference type="PANTHER" id="PTHR24348">
    <property type="entry name" value="SERINE/THREONINE-PROTEIN KINASE UNC-51-RELATED"/>
    <property type="match status" value="1"/>
</dbReference>
<dbReference type="SMART" id="SM00220">
    <property type="entry name" value="S_TKc"/>
    <property type="match status" value="1"/>
</dbReference>
<dbReference type="EC" id="2.7.11.1" evidence="2"/>
<keyword evidence="7 17" id="KW-0418">Kinase</keyword>
<dbReference type="GO" id="GO:0015031">
    <property type="term" value="P:protein transport"/>
    <property type="evidence" value="ECO:0007669"/>
    <property type="project" value="UniProtKB-KW"/>
</dbReference>
<keyword evidence="6 14" id="KW-0547">Nucleotide-binding</keyword>
<dbReference type="GO" id="GO:0005524">
    <property type="term" value="F:ATP binding"/>
    <property type="evidence" value="ECO:0007669"/>
    <property type="project" value="UniProtKB-UniRule"/>
</dbReference>
<evidence type="ECO:0000256" key="3">
    <source>
        <dbReference type="ARBA" id="ARBA00022448"/>
    </source>
</evidence>
<comment type="catalytic activity">
    <reaction evidence="13">
        <text>L-seryl-[protein] + ATP = O-phospho-L-seryl-[protein] + ADP + H(+)</text>
        <dbReference type="Rhea" id="RHEA:17989"/>
        <dbReference type="Rhea" id="RHEA-COMP:9863"/>
        <dbReference type="Rhea" id="RHEA-COMP:11604"/>
        <dbReference type="ChEBI" id="CHEBI:15378"/>
        <dbReference type="ChEBI" id="CHEBI:29999"/>
        <dbReference type="ChEBI" id="CHEBI:30616"/>
        <dbReference type="ChEBI" id="CHEBI:83421"/>
        <dbReference type="ChEBI" id="CHEBI:456216"/>
        <dbReference type="EC" id="2.7.11.1"/>
    </reaction>
</comment>
<dbReference type="GO" id="GO:0000045">
    <property type="term" value="P:autophagosome assembly"/>
    <property type="evidence" value="ECO:0007669"/>
    <property type="project" value="TreeGrafter"/>
</dbReference>
<comment type="similarity">
    <text evidence="15">Belongs to the protein kinase superfamily.</text>
</comment>
<protein>
    <recommendedName>
        <fullName evidence="2">non-specific serine/threonine protein kinase</fullName>
        <ecNumber evidence="2">2.7.11.1</ecNumber>
    </recommendedName>
    <alternativeName>
        <fullName evidence="11">Autophagy-related protein 1</fullName>
    </alternativeName>
</protein>
<evidence type="ECO:0000256" key="12">
    <source>
        <dbReference type="ARBA" id="ARBA00047899"/>
    </source>
</evidence>
<evidence type="ECO:0000259" key="16">
    <source>
        <dbReference type="PROSITE" id="PS50011"/>
    </source>
</evidence>
<dbReference type="InterPro" id="IPR011009">
    <property type="entry name" value="Kinase-like_dom_sf"/>
</dbReference>
<keyword evidence="9" id="KW-0653">Protein transport</keyword>
<dbReference type="CDD" id="cd00180">
    <property type="entry name" value="PKc"/>
    <property type="match status" value="1"/>
</dbReference>
<organism evidence="17 18">
    <name type="scientific">Fusarium beomiforme</name>
    <dbReference type="NCBI Taxonomy" id="44412"/>
    <lineage>
        <taxon>Eukaryota</taxon>
        <taxon>Fungi</taxon>
        <taxon>Dikarya</taxon>
        <taxon>Ascomycota</taxon>
        <taxon>Pezizomycotina</taxon>
        <taxon>Sordariomycetes</taxon>
        <taxon>Hypocreomycetidae</taxon>
        <taxon>Hypocreales</taxon>
        <taxon>Nectriaceae</taxon>
        <taxon>Fusarium</taxon>
        <taxon>Fusarium burgessii species complex</taxon>
    </lineage>
</organism>
<dbReference type="GO" id="GO:0005776">
    <property type="term" value="C:autophagosome"/>
    <property type="evidence" value="ECO:0007669"/>
    <property type="project" value="TreeGrafter"/>
</dbReference>
<evidence type="ECO:0000256" key="8">
    <source>
        <dbReference type="ARBA" id="ARBA00022840"/>
    </source>
</evidence>
<evidence type="ECO:0000256" key="15">
    <source>
        <dbReference type="RuleBase" id="RU000304"/>
    </source>
</evidence>
<evidence type="ECO:0000313" key="18">
    <source>
        <dbReference type="Proteomes" id="UP000730481"/>
    </source>
</evidence>
<feature type="domain" description="Protein kinase" evidence="16">
    <location>
        <begin position="26"/>
        <end position="286"/>
    </location>
</feature>
<dbReference type="SUPFAM" id="SSF56112">
    <property type="entry name" value="Protein kinase-like (PK-like)"/>
    <property type="match status" value="1"/>
</dbReference>
<reference evidence="17" key="2">
    <citation type="submission" date="2020-02" db="EMBL/GenBank/DDBJ databases">
        <title>Identification and distribution of gene clusters putatively required for synthesis of sphingolipid metabolism inhibitors in phylogenetically diverse species of the filamentous fungus Fusarium.</title>
        <authorList>
            <person name="Kim H.-S."/>
            <person name="Busman M."/>
            <person name="Brown D.W."/>
            <person name="Divon H."/>
            <person name="Uhlig S."/>
            <person name="Proctor R.H."/>
        </authorList>
    </citation>
    <scope>NUCLEOTIDE SEQUENCE</scope>
    <source>
        <strain evidence="17">NRRL 25174</strain>
    </source>
</reference>
<evidence type="ECO:0000256" key="11">
    <source>
        <dbReference type="ARBA" id="ARBA00030237"/>
    </source>
</evidence>
<dbReference type="Proteomes" id="UP000730481">
    <property type="component" value="Unassembled WGS sequence"/>
</dbReference>
<evidence type="ECO:0000256" key="1">
    <source>
        <dbReference type="ARBA" id="ARBA00004623"/>
    </source>
</evidence>
<comment type="subcellular location">
    <subcellularLocation>
        <location evidence="1">Preautophagosomal structure membrane</location>
        <topology evidence="1">Peripheral membrane protein</topology>
    </subcellularLocation>
</comment>
<dbReference type="AlphaFoldDB" id="A0A9P5DT86"/>
<evidence type="ECO:0000256" key="4">
    <source>
        <dbReference type="ARBA" id="ARBA00022527"/>
    </source>
</evidence>
<dbReference type="GO" id="GO:0005829">
    <property type="term" value="C:cytosol"/>
    <property type="evidence" value="ECO:0007669"/>
    <property type="project" value="TreeGrafter"/>
</dbReference>